<evidence type="ECO:0000256" key="4">
    <source>
        <dbReference type="SAM" id="MobiDB-lite"/>
    </source>
</evidence>
<feature type="domain" description="Pep3/Vps18 beta-propeller" evidence="5">
    <location>
        <begin position="15"/>
        <end position="226"/>
    </location>
</feature>
<evidence type="ECO:0000256" key="2">
    <source>
        <dbReference type="ARBA" id="ARBA00022771"/>
    </source>
</evidence>
<evidence type="ECO:0000256" key="1">
    <source>
        <dbReference type="ARBA" id="ARBA00022723"/>
    </source>
</evidence>
<dbReference type="GO" id="GO:0048284">
    <property type="term" value="P:organelle fusion"/>
    <property type="evidence" value="ECO:0007669"/>
    <property type="project" value="TreeGrafter"/>
</dbReference>
<dbReference type="GO" id="GO:0030674">
    <property type="term" value="F:protein-macromolecule adaptor activity"/>
    <property type="evidence" value="ECO:0007669"/>
    <property type="project" value="TreeGrafter"/>
</dbReference>
<accession>A0AA38FU13</accession>
<dbReference type="GO" id="GO:0006904">
    <property type="term" value="P:vesicle docking involved in exocytosis"/>
    <property type="evidence" value="ECO:0007669"/>
    <property type="project" value="TreeGrafter"/>
</dbReference>
<gene>
    <name evidence="6" type="ORF">KI387_025942</name>
</gene>
<organism evidence="6 7">
    <name type="scientific">Taxus chinensis</name>
    <name type="common">Chinese yew</name>
    <name type="synonym">Taxus wallichiana var. chinensis</name>
    <dbReference type="NCBI Taxonomy" id="29808"/>
    <lineage>
        <taxon>Eukaryota</taxon>
        <taxon>Viridiplantae</taxon>
        <taxon>Streptophyta</taxon>
        <taxon>Embryophyta</taxon>
        <taxon>Tracheophyta</taxon>
        <taxon>Spermatophyta</taxon>
        <taxon>Pinopsida</taxon>
        <taxon>Pinidae</taxon>
        <taxon>Conifers II</taxon>
        <taxon>Cupressales</taxon>
        <taxon>Taxaceae</taxon>
        <taxon>Taxus</taxon>
    </lineage>
</organism>
<protein>
    <recommendedName>
        <fullName evidence="5">Pep3/Vps18 beta-propeller domain-containing protein</fullName>
    </recommendedName>
</protein>
<dbReference type="SUPFAM" id="SSF50998">
    <property type="entry name" value="Quinoprotein alcohol dehydrogenase-like"/>
    <property type="match status" value="1"/>
</dbReference>
<keyword evidence="3" id="KW-0862">Zinc</keyword>
<dbReference type="PANTHER" id="PTHR23323:SF26">
    <property type="entry name" value="VACUOLAR PROTEIN SORTING-ASSOCIATED PROTEIN 18 HOMOLOG"/>
    <property type="match status" value="1"/>
</dbReference>
<dbReference type="EMBL" id="JAHRHJ020000006">
    <property type="protein sequence ID" value="KAH9310907.1"/>
    <property type="molecule type" value="Genomic_DNA"/>
</dbReference>
<dbReference type="PANTHER" id="PTHR23323">
    <property type="entry name" value="VACUOLAR PROTEIN SORTING-ASSOCIATED PROTEIN"/>
    <property type="match status" value="1"/>
</dbReference>
<dbReference type="GO" id="GO:0007033">
    <property type="term" value="P:vacuole organization"/>
    <property type="evidence" value="ECO:0007669"/>
    <property type="project" value="TreeGrafter"/>
</dbReference>
<evidence type="ECO:0000259" key="5">
    <source>
        <dbReference type="Pfam" id="PF05131"/>
    </source>
</evidence>
<dbReference type="Pfam" id="PF05131">
    <property type="entry name" value="Pep3_Vps18"/>
    <property type="match status" value="1"/>
</dbReference>
<dbReference type="InterPro" id="IPR007810">
    <property type="entry name" value="Pep3/Vps18_beta-prop"/>
</dbReference>
<dbReference type="Proteomes" id="UP000824469">
    <property type="component" value="Unassembled WGS sequence"/>
</dbReference>
<dbReference type="AlphaFoldDB" id="A0AA38FU13"/>
<dbReference type="GO" id="GO:0030897">
    <property type="term" value="C:HOPS complex"/>
    <property type="evidence" value="ECO:0007669"/>
    <property type="project" value="TreeGrafter"/>
</dbReference>
<dbReference type="GO" id="GO:0008270">
    <property type="term" value="F:zinc ion binding"/>
    <property type="evidence" value="ECO:0007669"/>
    <property type="project" value="UniProtKB-KW"/>
</dbReference>
<keyword evidence="1" id="KW-0479">Metal-binding</keyword>
<evidence type="ECO:0000313" key="6">
    <source>
        <dbReference type="EMBL" id="KAH9310907.1"/>
    </source>
</evidence>
<name>A0AA38FU13_TAXCH</name>
<keyword evidence="7" id="KW-1185">Reference proteome</keyword>
<dbReference type="GO" id="GO:0007032">
    <property type="term" value="P:endosome organization"/>
    <property type="evidence" value="ECO:0007669"/>
    <property type="project" value="TreeGrafter"/>
</dbReference>
<evidence type="ECO:0000313" key="7">
    <source>
        <dbReference type="Proteomes" id="UP000824469"/>
    </source>
</evidence>
<feature type="non-terminal residue" evidence="6">
    <location>
        <position position="1"/>
    </location>
</feature>
<comment type="caution">
    <text evidence="6">The sequence shown here is derived from an EMBL/GenBank/DDBJ whole genome shotgun (WGS) entry which is preliminary data.</text>
</comment>
<feature type="compositionally biased region" description="Basic and acidic residues" evidence="4">
    <location>
        <begin position="453"/>
        <end position="472"/>
    </location>
</feature>
<proteinExistence type="predicted"/>
<keyword evidence="2" id="KW-0863">Zinc-finger</keyword>
<feature type="region of interest" description="Disordered" evidence="4">
    <location>
        <begin position="446"/>
        <end position="472"/>
    </location>
</feature>
<evidence type="ECO:0000256" key="3">
    <source>
        <dbReference type="ARBA" id="ARBA00022833"/>
    </source>
</evidence>
<dbReference type="GO" id="GO:0005768">
    <property type="term" value="C:endosome"/>
    <property type="evidence" value="ECO:0007669"/>
    <property type="project" value="TreeGrafter"/>
</dbReference>
<dbReference type="InterPro" id="IPR011047">
    <property type="entry name" value="Quinoprotein_ADH-like_sf"/>
</dbReference>
<reference evidence="6 7" key="1">
    <citation type="journal article" date="2021" name="Nat. Plants">
        <title>The Taxus genome provides insights into paclitaxel biosynthesis.</title>
        <authorList>
            <person name="Xiong X."/>
            <person name="Gou J."/>
            <person name="Liao Q."/>
            <person name="Li Y."/>
            <person name="Zhou Q."/>
            <person name="Bi G."/>
            <person name="Li C."/>
            <person name="Du R."/>
            <person name="Wang X."/>
            <person name="Sun T."/>
            <person name="Guo L."/>
            <person name="Liang H."/>
            <person name="Lu P."/>
            <person name="Wu Y."/>
            <person name="Zhang Z."/>
            <person name="Ro D.K."/>
            <person name="Shang Y."/>
            <person name="Huang S."/>
            <person name="Yan J."/>
        </authorList>
    </citation>
    <scope>NUCLEOTIDE SEQUENCE [LARGE SCALE GENOMIC DNA]</scope>
    <source>
        <strain evidence="6">Ta-2019</strain>
    </source>
</reference>
<sequence length="582" mass="66235">TYDISGGQKNMENQIFSVDTLERHASKGHGIVTCMSAGNNAILVGTNKGWLVRYDFGGGDNYEVDLSVSRTGDQTVHRVFVDPGGKHCLAVVLSSGGAETYYTHAKWRKPRILSKLKGLVINAVAWNRQQISEVSTRDIVFGTMGGQLYEVVIEEKDKKEKHLKLLFELTELKESFVSLQMETIAIGSTTRYYIMAATPTRLYTFTGTGSLDVSSSSAYERNWLTYGWIHSLNRNKPSSRRVEKLFIHSALCLTDCKTPPYKESPTLWWVTDSGNLRQIDDDQEEKQGLVGIPSHDKDDAGHKWPVTHFYYSRDNKLVARGFASNLRVVAYARGGEAYMYGCKFDAKVEQKSKDDDFRTSHWGASETLPYPLDSTQYGYVLGMSRLCHEYGHLVKDCIHKVLEQGEEQAKDDFITPKKMHIAKQNGKEQVKTSNTNRYASLQELEEKEEEDLMESHVQETQMDKPQEAQAQLKEHGQQQLVDGSKAQSIHEMQQVAQQYFQQLFTSQSLDMDSQLLNILPTNISHRENEKLIQPVTEQELQGIVFSMKKGKTPGPDGFPIEFYQDFWDIIKGDLYKWLKKLD</sequence>